<feature type="transmembrane region" description="Helical" evidence="6">
    <location>
        <begin position="287"/>
        <end position="312"/>
    </location>
</feature>
<sequence>MSISTLGTLFQFIGGLGMFLYGMESMADGLQKFAGNRLQRVLEILTSNRLLGVLVGAGVTAIIQSSSATTVMVVGFVNAGIINLLQATGIIMGANIGTTVTSWIVSMSEWGEVLKPEFFAPVLFGIGAFITMFAKSHKKKEGAEVLIGFALLFIGLSFMSGSIEPYRDAPIFSESFRVLGQNPLLGILVGLAVTAIIQSSSASVGILQMLAINGMVNWQSAVFITLGQNIGTCATALLSCIGTTRTAKRAAVIHLLFNVTGAVVFGVALYIVFMMNPELAMTRADSVGISIFHTIFNVVNTCIMFPFAGFLVKASDVIVPKPKETEKEWSANSVETEMIRHLDDRILETPSFAIETACNEVVNMGKVAVANLKIATAALVDADDNFCEQVFENEETIDRMEKMLTEYLLKINNLSLNDEQHLLVKNMYYTIGDLERVGDHCENLAELAKKRIENVNIDFSDLALKELRTIADATLKSVEASVEARQAHDMQKVRQTARWEEEVDSMEEEMRENHMNRLSNGDCKIEGGVIFLDALANYERIADHAKNVAGYVKEEMQ</sequence>
<keyword evidence="2" id="KW-1003">Cell membrane</keyword>
<feature type="transmembrane region" description="Helical" evidence="6">
    <location>
        <begin position="51"/>
        <end position="77"/>
    </location>
</feature>
<comment type="subcellular location">
    <subcellularLocation>
        <location evidence="1">Cell membrane</location>
        <topology evidence="1">Multi-pass membrane protein</topology>
    </subcellularLocation>
</comment>
<keyword evidence="3 6" id="KW-0812">Transmembrane</keyword>
<evidence type="ECO:0000256" key="5">
    <source>
        <dbReference type="ARBA" id="ARBA00023136"/>
    </source>
</evidence>
<dbReference type="GO" id="GO:0005436">
    <property type="term" value="F:sodium:phosphate symporter activity"/>
    <property type="evidence" value="ECO:0007669"/>
    <property type="project" value="InterPro"/>
</dbReference>
<evidence type="ECO:0000256" key="4">
    <source>
        <dbReference type="ARBA" id="ARBA00022989"/>
    </source>
</evidence>
<dbReference type="InterPro" id="IPR003841">
    <property type="entry name" value="Na/Pi_transpt"/>
</dbReference>
<keyword evidence="5 6" id="KW-0472">Membrane</keyword>
<evidence type="ECO:0000259" key="7">
    <source>
        <dbReference type="Pfam" id="PF01895"/>
    </source>
</evidence>
<name>A0A2T3FU67_9CLOT</name>
<keyword evidence="9" id="KW-1185">Reference proteome</keyword>
<dbReference type="Pfam" id="PF01895">
    <property type="entry name" value="PhoU"/>
    <property type="match status" value="2"/>
</dbReference>
<proteinExistence type="predicted"/>
<organism evidence="8 9">
    <name type="scientific">Clostridium fessum</name>
    <dbReference type="NCBI Taxonomy" id="2126740"/>
    <lineage>
        <taxon>Bacteria</taxon>
        <taxon>Bacillati</taxon>
        <taxon>Bacillota</taxon>
        <taxon>Clostridia</taxon>
        <taxon>Eubacteriales</taxon>
        <taxon>Clostridiaceae</taxon>
        <taxon>Clostridium</taxon>
    </lineage>
</organism>
<feature type="transmembrane region" description="Helical" evidence="6">
    <location>
        <begin position="84"/>
        <end position="106"/>
    </location>
</feature>
<evidence type="ECO:0000256" key="3">
    <source>
        <dbReference type="ARBA" id="ARBA00022692"/>
    </source>
</evidence>
<evidence type="ECO:0000256" key="1">
    <source>
        <dbReference type="ARBA" id="ARBA00004651"/>
    </source>
</evidence>
<dbReference type="Pfam" id="PF02690">
    <property type="entry name" value="Na_Pi_cotrans"/>
    <property type="match status" value="2"/>
</dbReference>
<feature type="transmembrane region" description="Helical" evidence="6">
    <location>
        <begin position="255"/>
        <end position="275"/>
    </location>
</feature>
<dbReference type="NCBIfam" id="NF037997">
    <property type="entry name" value="Na_Pi_symport"/>
    <property type="match status" value="1"/>
</dbReference>
<dbReference type="AlphaFoldDB" id="A0A2T3FU67"/>
<evidence type="ECO:0000256" key="6">
    <source>
        <dbReference type="SAM" id="Phobius"/>
    </source>
</evidence>
<dbReference type="PANTHER" id="PTHR10010:SF46">
    <property type="entry name" value="SODIUM-DEPENDENT PHOSPHATE TRANSPORT PROTEIN 2B"/>
    <property type="match status" value="1"/>
</dbReference>
<keyword evidence="4 6" id="KW-1133">Transmembrane helix</keyword>
<dbReference type="InterPro" id="IPR004633">
    <property type="entry name" value="NaPi_cotrn-rel/YqeW-like"/>
</dbReference>
<dbReference type="RefSeq" id="WP_106999976.1">
    <property type="nucleotide sequence ID" value="NZ_JAQDZI010000001.1"/>
</dbReference>
<feature type="domain" description="PhoU" evidence="7">
    <location>
        <begin position="468"/>
        <end position="551"/>
    </location>
</feature>
<reference evidence="8 9" key="1">
    <citation type="submission" date="2018-03" db="EMBL/GenBank/DDBJ databases">
        <title>Lachnoclostridium SNUG30386 gen.nov., sp.nov., isolated from human faeces.</title>
        <authorList>
            <person name="Seo B."/>
            <person name="Jeon K."/>
            <person name="Ko G."/>
        </authorList>
    </citation>
    <scope>NUCLEOTIDE SEQUENCE [LARGE SCALE GENOMIC DNA]</scope>
    <source>
        <strain evidence="8 9">SNUG30386</strain>
    </source>
</reference>
<evidence type="ECO:0000313" key="8">
    <source>
        <dbReference type="EMBL" id="PST38799.1"/>
    </source>
</evidence>
<dbReference type="NCBIfam" id="TIGR00704">
    <property type="entry name" value="NaPi_cotrn_rel"/>
    <property type="match status" value="1"/>
</dbReference>
<feature type="transmembrane region" description="Helical" evidence="6">
    <location>
        <begin position="118"/>
        <end position="134"/>
    </location>
</feature>
<feature type="transmembrane region" description="Helical" evidence="6">
    <location>
        <begin position="146"/>
        <end position="163"/>
    </location>
</feature>
<evidence type="ECO:0000256" key="2">
    <source>
        <dbReference type="ARBA" id="ARBA00022475"/>
    </source>
</evidence>
<protein>
    <submittedName>
        <fullName evidence="8">Na/Pi cotransporter</fullName>
    </submittedName>
</protein>
<feature type="domain" description="PhoU" evidence="7">
    <location>
        <begin position="362"/>
        <end position="447"/>
    </location>
</feature>
<gene>
    <name evidence="8" type="ORF">C7U56_02300</name>
</gene>
<dbReference type="Gene3D" id="1.20.58.220">
    <property type="entry name" value="Phosphate transport system protein phou homolog 2, domain 2"/>
    <property type="match status" value="1"/>
</dbReference>
<accession>A0A2T3FU67</accession>
<dbReference type="InterPro" id="IPR038078">
    <property type="entry name" value="PhoU-like_sf"/>
</dbReference>
<dbReference type="PANTHER" id="PTHR10010">
    <property type="entry name" value="SOLUTE CARRIER FAMILY 34 SODIUM PHOSPHATE , MEMBER 2-RELATED"/>
    <property type="match status" value="1"/>
</dbReference>
<dbReference type="InterPro" id="IPR026022">
    <property type="entry name" value="PhoU_dom"/>
</dbReference>
<comment type="caution">
    <text evidence="8">The sequence shown here is derived from an EMBL/GenBank/DDBJ whole genome shotgun (WGS) entry which is preliminary data.</text>
</comment>
<dbReference type="EMBL" id="PYLO01000001">
    <property type="protein sequence ID" value="PST38799.1"/>
    <property type="molecule type" value="Genomic_DNA"/>
</dbReference>
<evidence type="ECO:0000313" key="9">
    <source>
        <dbReference type="Proteomes" id="UP000241048"/>
    </source>
</evidence>
<feature type="transmembrane region" description="Helical" evidence="6">
    <location>
        <begin position="183"/>
        <end position="207"/>
    </location>
</feature>
<dbReference type="SUPFAM" id="SSF109755">
    <property type="entry name" value="PhoU-like"/>
    <property type="match status" value="1"/>
</dbReference>
<dbReference type="GO" id="GO:0044341">
    <property type="term" value="P:sodium-dependent phosphate transport"/>
    <property type="evidence" value="ECO:0007669"/>
    <property type="project" value="InterPro"/>
</dbReference>
<dbReference type="Proteomes" id="UP000241048">
    <property type="component" value="Unassembled WGS sequence"/>
</dbReference>
<dbReference type="GO" id="GO:0005886">
    <property type="term" value="C:plasma membrane"/>
    <property type="evidence" value="ECO:0007669"/>
    <property type="project" value="UniProtKB-SubCell"/>
</dbReference>